<dbReference type="STRING" id="1229726.GRFL_3566"/>
<reference evidence="2 3" key="1">
    <citation type="submission" date="2016-07" db="EMBL/GenBank/DDBJ databases">
        <title>Multi-omics approach to identify versatile polysaccharide utilization systems of a marine flavobacterium Gramella flava.</title>
        <authorList>
            <person name="Tang K."/>
        </authorList>
    </citation>
    <scope>NUCLEOTIDE SEQUENCE [LARGE SCALE GENOMIC DNA]</scope>
    <source>
        <strain evidence="2 3">JLT2011</strain>
    </source>
</reference>
<dbReference type="Proteomes" id="UP000186230">
    <property type="component" value="Chromosome"/>
</dbReference>
<dbReference type="SUPFAM" id="SSF49899">
    <property type="entry name" value="Concanavalin A-like lectins/glucanases"/>
    <property type="match status" value="1"/>
</dbReference>
<evidence type="ECO:0000313" key="3">
    <source>
        <dbReference type="Proteomes" id="UP000186230"/>
    </source>
</evidence>
<dbReference type="Gene3D" id="2.60.120.200">
    <property type="match status" value="1"/>
</dbReference>
<dbReference type="KEGG" id="gfl:GRFL_3566"/>
<proteinExistence type="inferred from homology"/>
<dbReference type="InterPro" id="IPR013320">
    <property type="entry name" value="ConA-like_dom_sf"/>
</dbReference>
<dbReference type="PANTHER" id="PTHR10963:SF55">
    <property type="entry name" value="GLYCOSIDE HYDROLASE FAMILY 16 PROTEIN"/>
    <property type="match status" value="1"/>
</dbReference>
<dbReference type="GO" id="GO:0005975">
    <property type="term" value="P:carbohydrate metabolic process"/>
    <property type="evidence" value="ECO:0007669"/>
    <property type="project" value="InterPro"/>
</dbReference>
<dbReference type="InterPro" id="IPR050546">
    <property type="entry name" value="Glycosyl_Hydrlase_16"/>
</dbReference>
<dbReference type="PROSITE" id="PS51762">
    <property type="entry name" value="GH16_2"/>
    <property type="match status" value="1"/>
</dbReference>
<organism evidence="2 3">
    <name type="scientific">Christiangramia flava JLT2011</name>
    <dbReference type="NCBI Taxonomy" id="1229726"/>
    <lineage>
        <taxon>Bacteria</taxon>
        <taxon>Pseudomonadati</taxon>
        <taxon>Bacteroidota</taxon>
        <taxon>Flavobacteriia</taxon>
        <taxon>Flavobacteriales</taxon>
        <taxon>Flavobacteriaceae</taxon>
        <taxon>Christiangramia</taxon>
    </lineage>
</organism>
<name>A0A1L7I9N7_9FLAO</name>
<comment type="similarity">
    <text evidence="1">Belongs to the glycosyl hydrolase 16 family.</text>
</comment>
<dbReference type="EC" id="3.2.1.73" evidence="2"/>
<evidence type="ECO:0000313" key="2">
    <source>
        <dbReference type="EMBL" id="APU70290.1"/>
    </source>
</evidence>
<keyword evidence="3" id="KW-1185">Reference proteome</keyword>
<dbReference type="CDD" id="cd08023">
    <property type="entry name" value="GH16_laminarinase_like"/>
    <property type="match status" value="1"/>
</dbReference>
<protein>
    <submittedName>
        <fullName evidence="2">Beta-glucanase</fullName>
        <ecNumber evidence="2">3.2.1.73</ecNumber>
    </submittedName>
</protein>
<dbReference type="PANTHER" id="PTHR10963">
    <property type="entry name" value="GLYCOSYL HYDROLASE-RELATED"/>
    <property type="match status" value="1"/>
</dbReference>
<dbReference type="EMBL" id="CP016359">
    <property type="protein sequence ID" value="APU70290.1"/>
    <property type="molecule type" value="Genomic_DNA"/>
</dbReference>
<dbReference type="GO" id="GO:0042972">
    <property type="term" value="F:licheninase activity"/>
    <property type="evidence" value="ECO:0007669"/>
    <property type="project" value="UniProtKB-EC"/>
</dbReference>
<keyword evidence="2" id="KW-0378">Hydrolase</keyword>
<accession>A0A1L7I9N7</accession>
<dbReference type="Pfam" id="PF00722">
    <property type="entry name" value="Glyco_hydro_16"/>
    <property type="match status" value="1"/>
</dbReference>
<dbReference type="InterPro" id="IPR000757">
    <property type="entry name" value="Beta-glucanase-like"/>
</dbReference>
<dbReference type="AlphaFoldDB" id="A0A1L7I9N7"/>
<keyword evidence="2" id="KW-0326">Glycosidase</keyword>
<evidence type="ECO:0000256" key="1">
    <source>
        <dbReference type="ARBA" id="ARBA00006865"/>
    </source>
</evidence>
<sequence length="274" mass="31980">MKFLAVLFCGMLSMNSSSQFVPENYELLWQDEFEYRGKPDRKKWSHEEGLLRNLEKQYYTSRKKNSRVRNGMLEITARKEAIRNRKYEASASNWKYYTKEAEYTSASIESLGKFEFQYGYVEVRAKLPAGQGVWPAIWMLGSDFESAVWPENGEIDILEHVGKDPEKIHATVHFPANNHVGYQSVGNTIQVEKPQEQFHIYGMEWTSEKIDFLVDGKIYHHFELSEAGDHADLFRKPFYLIINLALGGNWAGEVDPEIFPQKLLIDYVRVYQKK</sequence>
<gene>
    <name evidence="2" type="ORF">GRFL_3566</name>
</gene>